<comment type="cofactor">
    <cofactor evidence="6">
        <name>Zn(2+)</name>
        <dbReference type="ChEBI" id="CHEBI:29105"/>
    </cofactor>
    <text evidence="6">Binds 1 zinc ion per subunit.</text>
</comment>
<dbReference type="Pfam" id="PF01435">
    <property type="entry name" value="Peptidase_M48"/>
    <property type="match status" value="1"/>
</dbReference>
<dbReference type="OrthoDB" id="9810445at2"/>
<keyword evidence="5 6" id="KW-0482">Metalloprotease</keyword>
<keyword evidence="3 6" id="KW-0378">Hydrolase</keyword>
<dbReference type="GO" id="GO:0046872">
    <property type="term" value="F:metal ion binding"/>
    <property type="evidence" value="ECO:0007669"/>
    <property type="project" value="UniProtKB-KW"/>
</dbReference>
<dbReference type="PANTHER" id="PTHR22726">
    <property type="entry name" value="METALLOENDOPEPTIDASE OMA1"/>
    <property type="match status" value="1"/>
</dbReference>
<proteinExistence type="inferred from homology"/>
<dbReference type="KEGG" id="mbah:HYN46_01595"/>
<keyword evidence="1 6" id="KW-0645">Protease</keyword>
<dbReference type="InterPro" id="IPR051156">
    <property type="entry name" value="Mito/Outer_Membr_Metalloprot"/>
</dbReference>
<keyword evidence="2" id="KW-0479">Metal-binding</keyword>
<sequence length="361" mass="41073">MDSKQHRHLKQAIAIRFFDGQTSRERQGRMYPSDDSGMVWVDLEGDSDALSFRLKDGLIRAAIGQTPPMIEFAHDVCIELLQMDLPDWLTPTDWTESRLAWLKRMWLGRIWRWESSPRWILVSVVVTIIFAVLVLQYGIPLIAKQTAYALPEHTLDDLGVSTLATLDHDTLKHSELPIARRIEIREEYKHWISANPEREIIFRQGGELGPNAFALPDGRIVVTDELVNLVANDYELLAVLAHETGHIERRHALRQSITNDSLKALIIAVTGNTTSLLNETPAQLVGLTYSREFEREADDYAYELMVQKELPLHYFSDILLRLETVGGGENDGNDSLKNGLKNYISTHPPTSERIARFEGHS</sequence>
<feature type="transmembrane region" description="Helical" evidence="7">
    <location>
        <begin position="119"/>
        <end position="139"/>
    </location>
</feature>
<dbReference type="RefSeq" id="WP_114897807.1">
    <property type="nucleotide sequence ID" value="NZ_CP031222.1"/>
</dbReference>
<dbReference type="AlphaFoldDB" id="A0A345P338"/>
<keyword evidence="7" id="KW-0812">Transmembrane</keyword>
<accession>A0A345P338</accession>
<dbReference type="PANTHER" id="PTHR22726:SF1">
    <property type="entry name" value="METALLOENDOPEPTIDASE OMA1, MITOCHONDRIAL"/>
    <property type="match status" value="1"/>
</dbReference>
<dbReference type="Gene3D" id="3.30.2010.10">
    <property type="entry name" value="Metalloproteases ('zincins'), catalytic domain"/>
    <property type="match status" value="1"/>
</dbReference>
<evidence type="ECO:0000256" key="4">
    <source>
        <dbReference type="ARBA" id="ARBA00022833"/>
    </source>
</evidence>
<dbReference type="GO" id="GO:0016020">
    <property type="term" value="C:membrane"/>
    <property type="evidence" value="ECO:0007669"/>
    <property type="project" value="TreeGrafter"/>
</dbReference>
<comment type="similarity">
    <text evidence="6">Belongs to the peptidase M48 family.</text>
</comment>
<evidence type="ECO:0000256" key="1">
    <source>
        <dbReference type="ARBA" id="ARBA00022670"/>
    </source>
</evidence>
<dbReference type="GO" id="GO:0051603">
    <property type="term" value="P:proteolysis involved in protein catabolic process"/>
    <property type="evidence" value="ECO:0007669"/>
    <property type="project" value="TreeGrafter"/>
</dbReference>
<keyword evidence="7" id="KW-1133">Transmembrane helix</keyword>
<dbReference type="EMBL" id="CP031222">
    <property type="protein sequence ID" value="AXI01697.1"/>
    <property type="molecule type" value="Genomic_DNA"/>
</dbReference>
<dbReference type="CDD" id="cd07332">
    <property type="entry name" value="M48C_Oma1_like"/>
    <property type="match status" value="1"/>
</dbReference>
<dbReference type="InterPro" id="IPR001915">
    <property type="entry name" value="Peptidase_M48"/>
</dbReference>
<evidence type="ECO:0000256" key="6">
    <source>
        <dbReference type="RuleBase" id="RU003983"/>
    </source>
</evidence>
<evidence type="ECO:0000259" key="8">
    <source>
        <dbReference type="Pfam" id="PF01435"/>
    </source>
</evidence>
<name>A0A345P338_9GAMM</name>
<feature type="domain" description="Peptidase M48" evidence="8">
    <location>
        <begin position="210"/>
        <end position="358"/>
    </location>
</feature>
<evidence type="ECO:0000313" key="9">
    <source>
        <dbReference type="EMBL" id="AXI01697.1"/>
    </source>
</evidence>
<dbReference type="Proteomes" id="UP000253940">
    <property type="component" value="Chromosome"/>
</dbReference>
<reference evidence="9 10" key="1">
    <citation type="submission" date="2018-07" db="EMBL/GenBank/DDBJ databases">
        <title>Genome sequencing of Moraxellaceae gen. HYN0046.</title>
        <authorList>
            <person name="Kim M."/>
            <person name="Yi H."/>
        </authorList>
    </citation>
    <scope>NUCLEOTIDE SEQUENCE [LARGE SCALE GENOMIC DNA]</scope>
    <source>
        <strain evidence="9 10">HYN0046</strain>
    </source>
</reference>
<gene>
    <name evidence="9" type="ORF">HYN46_01595</name>
</gene>
<evidence type="ECO:0000256" key="5">
    <source>
        <dbReference type="ARBA" id="ARBA00023049"/>
    </source>
</evidence>
<evidence type="ECO:0000256" key="3">
    <source>
        <dbReference type="ARBA" id="ARBA00022801"/>
    </source>
</evidence>
<evidence type="ECO:0000256" key="2">
    <source>
        <dbReference type="ARBA" id="ARBA00022723"/>
    </source>
</evidence>
<organism evidence="9 10">
    <name type="scientific">Aquirhabdus parva</name>
    <dbReference type="NCBI Taxonomy" id="2283318"/>
    <lineage>
        <taxon>Bacteria</taxon>
        <taxon>Pseudomonadati</taxon>
        <taxon>Pseudomonadota</taxon>
        <taxon>Gammaproteobacteria</taxon>
        <taxon>Moraxellales</taxon>
        <taxon>Moraxellaceae</taxon>
        <taxon>Aquirhabdus</taxon>
    </lineage>
</organism>
<keyword evidence="10" id="KW-1185">Reference proteome</keyword>
<protein>
    <recommendedName>
        <fullName evidence="8">Peptidase M48 domain-containing protein</fullName>
    </recommendedName>
</protein>
<evidence type="ECO:0000256" key="7">
    <source>
        <dbReference type="SAM" id="Phobius"/>
    </source>
</evidence>
<dbReference type="GO" id="GO:0004222">
    <property type="term" value="F:metalloendopeptidase activity"/>
    <property type="evidence" value="ECO:0007669"/>
    <property type="project" value="InterPro"/>
</dbReference>
<keyword evidence="7" id="KW-0472">Membrane</keyword>
<keyword evidence="4 6" id="KW-0862">Zinc</keyword>
<evidence type="ECO:0000313" key="10">
    <source>
        <dbReference type="Proteomes" id="UP000253940"/>
    </source>
</evidence>